<dbReference type="Proteomes" id="UP001597319">
    <property type="component" value="Unassembled WGS sequence"/>
</dbReference>
<dbReference type="RefSeq" id="WP_378292385.1">
    <property type="nucleotide sequence ID" value="NZ_JBHULE010000019.1"/>
</dbReference>
<dbReference type="PROSITE" id="PS50110">
    <property type="entry name" value="RESPONSE_REGULATORY"/>
    <property type="match status" value="1"/>
</dbReference>
<dbReference type="InterPro" id="IPR000792">
    <property type="entry name" value="Tscrpt_reg_LuxR_C"/>
</dbReference>
<protein>
    <submittedName>
        <fullName evidence="6">Response regulator</fullName>
    </submittedName>
</protein>
<dbReference type="CDD" id="cd06170">
    <property type="entry name" value="LuxR_C_like"/>
    <property type="match status" value="1"/>
</dbReference>
<dbReference type="SMART" id="SM00421">
    <property type="entry name" value="HTH_LUXR"/>
    <property type="match status" value="1"/>
</dbReference>
<dbReference type="SUPFAM" id="SSF46894">
    <property type="entry name" value="C-terminal effector domain of the bipartite response regulators"/>
    <property type="match status" value="1"/>
</dbReference>
<dbReference type="Pfam" id="PF00072">
    <property type="entry name" value="Response_reg"/>
    <property type="match status" value="1"/>
</dbReference>
<accession>A0ABW5LEE1</accession>
<gene>
    <name evidence="6" type="ORF">ACFSR1_10905</name>
</gene>
<proteinExistence type="predicted"/>
<organism evidence="6 7">
    <name type="scientific">Aquimarina rubra</name>
    <dbReference type="NCBI Taxonomy" id="1920033"/>
    <lineage>
        <taxon>Bacteria</taxon>
        <taxon>Pseudomonadati</taxon>
        <taxon>Bacteroidota</taxon>
        <taxon>Flavobacteriia</taxon>
        <taxon>Flavobacteriales</taxon>
        <taxon>Flavobacteriaceae</taxon>
        <taxon>Aquimarina</taxon>
    </lineage>
</organism>
<name>A0ABW5LEE1_9FLAO</name>
<dbReference type="PROSITE" id="PS00622">
    <property type="entry name" value="HTH_LUXR_1"/>
    <property type="match status" value="1"/>
</dbReference>
<dbReference type="PANTHER" id="PTHR43214">
    <property type="entry name" value="TWO-COMPONENT RESPONSE REGULATOR"/>
    <property type="match status" value="1"/>
</dbReference>
<dbReference type="Gene3D" id="3.40.50.2300">
    <property type="match status" value="1"/>
</dbReference>
<dbReference type="SUPFAM" id="SSF52172">
    <property type="entry name" value="CheY-like"/>
    <property type="match status" value="1"/>
</dbReference>
<dbReference type="SMART" id="SM00448">
    <property type="entry name" value="REC"/>
    <property type="match status" value="1"/>
</dbReference>
<evidence type="ECO:0000256" key="1">
    <source>
        <dbReference type="ARBA" id="ARBA00022553"/>
    </source>
</evidence>
<keyword evidence="7" id="KW-1185">Reference proteome</keyword>
<feature type="modified residue" description="4-aspartylphosphate" evidence="3">
    <location>
        <position position="58"/>
    </location>
</feature>
<dbReference type="InterPro" id="IPR016032">
    <property type="entry name" value="Sig_transdc_resp-reg_C-effctor"/>
</dbReference>
<evidence type="ECO:0000259" key="5">
    <source>
        <dbReference type="PROSITE" id="PS50110"/>
    </source>
</evidence>
<dbReference type="InterPro" id="IPR039420">
    <property type="entry name" value="WalR-like"/>
</dbReference>
<dbReference type="InterPro" id="IPR001789">
    <property type="entry name" value="Sig_transdc_resp-reg_receiver"/>
</dbReference>
<reference evidence="7" key="1">
    <citation type="journal article" date="2019" name="Int. J. Syst. Evol. Microbiol.">
        <title>The Global Catalogue of Microorganisms (GCM) 10K type strain sequencing project: providing services to taxonomists for standard genome sequencing and annotation.</title>
        <authorList>
            <consortium name="The Broad Institute Genomics Platform"/>
            <consortium name="The Broad Institute Genome Sequencing Center for Infectious Disease"/>
            <person name="Wu L."/>
            <person name="Ma J."/>
        </authorList>
    </citation>
    <scope>NUCLEOTIDE SEQUENCE [LARGE SCALE GENOMIC DNA]</scope>
    <source>
        <strain evidence="7">KCTC 52274</strain>
    </source>
</reference>
<evidence type="ECO:0000313" key="7">
    <source>
        <dbReference type="Proteomes" id="UP001597319"/>
    </source>
</evidence>
<sequence length="209" mass="23200">MEKQVPKVYIIEDNELLNDVFRQVIDASNSFKVAGTFLNAEDALELFKEDLPDIVLMDIELPKMNGIQCTKEIKKISPKTLIIMVTVFENSEMVFDALCAGATGYLTKSATSEKLLSALEEAINGGAPMSINIAKMVVQSFQKAPETILTGRETEVLTRLAKGSSYKSIALVLDISPNTIKYHIKNIYDKLQVHCKEDAINEASKRNLI</sequence>
<comment type="caution">
    <text evidence="6">The sequence shown here is derived from an EMBL/GenBank/DDBJ whole genome shotgun (WGS) entry which is preliminary data.</text>
</comment>
<evidence type="ECO:0000259" key="4">
    <source>
        <dbReference type="PROSITE" id="PS50043"/>
    </source>
</evidence>
<dbReference type="InterPro" id="IPR011006">
    <property type="entry name" value="CheY-like_superfamily"/>
</dbReference>
<dbReference type="EMBL" id="JBHULE010000019">
    <property type="protein sequence ID" value="MFD2563175.1"/>
    <property type="molecule type" value="Genomic_DNA"/>
</dbReference>
<dbReference type="PROSITE" id="PS50043">
    <property type="entry name" value="HTH_LUXR_2"/>
    <property type="match status" value="1"/>
</dbReference>
<dbReference type="PRINTS" id="PR00038">
    <property type="entry name" value="HTHLUXR"/>
</dbReference>
<dbReference type="Pfam" id="PF00196">
    <property type="entry name" value="GerE"/>
    <property type="match status" value="1"/>
</dbReference>
<evidence type="ECO:0000313" key="6">
    <source>
        <dbReference type="EMBL" id="MFD2563175.1"/>
    </source>
</evidence>
<dbReference type="CDD" id="cd17535">
    <property type="entry name" value="REC_NarL-like"/>
    <property type="match status" value="1"/>
</dbReference>
<dbReference type="InterPro" id="IPR058245">
    <property type="entry name" value="NreC/VraR/RcsB-like_REC"/>
</dbReference>
<keyword evidence="1 3" id="KW-0597">Phosphoprotein</keyword>
<keyword evidence="2" id="KW-0238">DNA-binding</keyword>
<feature type="domain" description="HTH luxR-type" evidence="4">
    <location>
        <begin position="142"/>
        <end position="207"/>
    </location>
</feature>
<evidence type="ECO:0000256" key="2">
    <source>
        <dbReference type="ARBA" id="ARBA00023125"/>
    </source>
</evidence>
<feature type="domain" description="Response regulatory" evidence="5">
    <location>
        <begin position="7"/>
        <end position="123"/>
    </location>
</feature>
<evidence type="ECO:0000256" key="3">
    <source>
        <dbReference type="PROSITE-ProRule" id="PRU00169"/>
    </source>
</evidence>